<feature type="domain" description="Putative zinc-finger" evidence="2">
    <location>
        <begin position="21"/>
        <end position="50"/>
    </location>
</feature>
<keyword evidence="3" id="KW-0862">Zinc</keyword>
<dbReference type="Pfam" id="PF13490">
    <property type="entry name" value="zf-HC2"/>
    <property type="match status" value="1"/>
</dbReference>
<dbReference type="GO" id="GO:0008270">
    <property type="term" value="F:zinc ion binding"/>
    <property type="evidence" value="ECO:0007669"/>
    <property type="project" value="UniProtKB-KW"/>
</dbReference>
<evidence type="ECO:0000256" key="1">
    <source>
        <dbReference type="SAM" id="Phobius"/>
    </source>
</evidence>
<dbReference type="InterPro" id="IPR041916">
    <property type="entry name" value="Anti_sigma_zinc_sf"/>
</dbReference>
<dbReference type="InterPro" id="IPR027383">
    <property type="entry name" value="Znf_put"/>
</dbReference>
<reference evidence="3 4" key="1">
    <citation type="submission" date="2016-10" db="EMBL/GenBank/DDBJ databases">
        <authorList>
            <person name="de Groot N.N."/>
        </authorList>
    </citation>
    <scope>NUCLEOTIDE SEQUENCE [LARGE SCALE GENOMIC DNA]</scope>
    <source>
        <strain evidence="3 4">DSM 21039</strain>
    </source>
</reference>
<keyword evidence="3" id="KW-0863">Zinc-finger</keyword>
<keyword evidence="3" id="KW-0479">Metal-binding</keyword>
<name>A0A1H8FDX3_9BACT</name>
<feature type="transmembrane region" description="Helical" evidence="1">
    <location>
        <begin position="97"/>
        <end position="119"/>
    </location>
</feature>
<dbReference type="EMBL" id="FOBB01000009">
    <property type="protein sequence ID" value="SEN30091.1"/>
    <property type="molecule type" value="Genomic_DNA"/>
</dbReference>
<evidence type="ECO:0000313" key="3">
    <source>
        <dbReference type="EMBL" id="SEN30091.1"/>
    </source>
</evidence>
<keyword evidence="1" id="KW-0812">Transmembrane</keyword>
<dbReference type="AlphaFoldDB" id="A0A1H8FDX3"/>
<dbReference type="Proteomes" id="UP000198984">
    <property type="component" value="Unassembled WGS sequence"/>
</dbReference>
<evidence type="ECO:0000313" key="4">
    <source>
        <dbReference type="Proteomes" id="UP000198984"/>
    </source>
</evidence>
<keyword evidence="1" id="KW-1133">Transmembrane helix</keyword>
<keyword evidence="1" id="KW-0472">Membrane</keyword>
<dbReference type="STRING" id="573321.SAMN04488505_109182"/>
<dbReference type="Gene3D" id="1.10.10.1320">
    <property type="entry name" value="Anti-sigma factor, zinc-finger domain"/>
    <property type="match status" value="1"/>
</dbReference>
<keyword evidence="4" id="KW-1185">Reference proteome</keyword>
<evidence type="ECO:0000259" key="2">
    <source>
        <dbReference type="Pfam" id="PF13490"/>
    </source>
</evidence>
<proteinExistence type="predicted"/>
<accession>A0A1H8FDX3</accession>
<sequence>MHTVKEDLNDIFVVTGQCPAQQQLLNYVQGKLSAAEQHEVEKHVADCELCSDALEGLAAIPQKERLPVMVRQMKWQLLRKLRKKNHRRRAADYPVDYYIQLVLIVMAVLFLVLAAFWMMHFMLK</sequence>
<organism evidence="3 4">
    <name type="scientific">Chitinophaga rupis</name>
    <dbReference type="NCBI Taxonomy" id="573321"/>
    <lineage>
        <taxon>Bacteria</taxon>
        <taxon>Pseudomonadati</taxon>
        <taxon>Bacteroidota</taxon>
        <taxon>Chitinophagia</taxon>
        <taxon>Chitinophagales</taxon>
        <taxon>Chitinophagaceae</taxon>
        <taxon>Chitinophaga</taxon>
    </lineage>
</organism>
<protein>
    <submittedName>
        <fullName evidence="3">Putative zinc-finger</fullName>
    </submittedName>
</protein>
<gene>
    <name evidence="3" type="ORF">SAMN04488505_109182</name>
</gene>